<dbReference type="InterPro" id="IPR004534">
    <property type="entry name" value="SelA_trans"/>
</dbReference>
<evidence type="ECO:0000313" key="11">
    <source>
        <dbReference type="Proteomes" id="UP000189933"/>
    </source>
</evidence>
<dbReference type="OrthoDB" id="9787096at2"/>
<evidence type="ECO:0000256" key="8">
    <source>
        <dbReference type="HAMAP-Rule" id="MF_00423"/>
    </source>
</evidence>
<dbReference type="GO" id="GO:0001514">
    <property type="term" value="P:selenocysteine incorporation"/>
    <property type="evidence" value="ECO:0007669"/>
    <property type="project" value="UniProtKB-UniRule"/>
</dbReference>
<keyword evidence="5 8" id="KW-0648">Protein biosynthesis</keyword>
<dbReference type="HAMAP" id="MF_00423">
    <property type="entry name" value="SelA"/>
    <property type="match status" value="1"/>
</dbReference>
<dbReference type="InterPro" id="IPR015424">
    <property type="entry name" value="PyrdxlP-dep_Trfase"/>
</dbReference>
<comment type="function">
    <text evidence="8">Converts seryl-tRNA(Sec) to selenocysteinyl-tRNA(Sec) required for selenoprotein biosynthesis.</text>
</comment>
<keyword evidence="6 8" id="KW-0711">Selenium</keyword>
<dbReference type="RefSeq" id="WP_078665502.1">
    <property type="nucleotide sequence ID" value="NZ_FUXM01000014.1"/>
</dbReference>
<feature type="modified residue" description="N6-(pyridoxal phosphate)lysine" evidence="8 9">
    <location>
        <position position="293"/>
    </location>
</feature>
<organism evidence="10 11">
    <name type="scientific">Carboxydocella sporoproducens DSM 16521</name>
    <dbReference type="NCBI Taxonomy" id="1121270"/>
    <lineage>
        <taxon>Bacteria</taxon>
        <taxon>Bacillati</taxon>
        <taxon>Bacillota</taxon>
        <taxon>Clostridia</taxon>
        <taxon>Eubacteriales</taxon>
        <taxon>Clostridiales Family XVI. Incertae Sedis</taxon>
        <taxon>Carboxydocella</taxon>
    </lineage>
</organism>
<gene>
    <name evidence="8" type="primary">selA</name>
    <name evidence="10" type="ORF">SAMN02745885_01433</name>
</gene>
<evidence type="ECO:0000256" key="9">
    <source>
        <dbReference type="PIRSR" id="PIRSR618319-50"/>
    </source>
</evidence>
<dbReference type="GO" id="GO:0004125">
    <property type="term" value="F:L-seryl-tRNA(Sec) selenium transferase activity"/>
    <property type="evidence" value="ECO:0007669"/>
    <property type="project" value="UniProtKB-UniRule"/>
</dbReference>
<dbReference type="PANTHER" id="PTHR32328">
    <property type="entry name" value="L-SERYL-TRNA(SEC) SELENIUM TRANSFERASE"/>
    <property type="match status" value="1"/>
</dbReference>
<keyword evidence="2 8" id="KW-0963">Cytoplasm</keyword>
<dbReference type="Gene3D" id="3.90.1150.180">
    <property type="match status" value="1"/>
</dbReference>
<evidence type="ECO:0000256" key="6">
    <source>
        <dbReference type="ARBA" id="ARBA00023266"/>
    </source>
</evidence>
<evidence type="ECO:0000256" key="5">
    <source>
        <dbReference type="ARBA" id="ARBA00022917"/>
    </source>
</evidence>
<dbReference type="PANTHER" id="PTHR32328:SF0">
    <property type="entry name" value="L-SERYL-TRNA(SEC) SELENIUM TRANSFERASE"/>
    <property type="match status" value="1"/>
</dbReference>
<keyword evidence="3 8" id="KW-0808">Transferase</keyword>
<dbReference type="GO" id="GO:0005737">
    <property type="term" value="C:cytoplasm"/>
    <property type="evidence" value="ECO:0007669"/>
    <property type="project" value="UniProtKB-SubCell"/>
</dbReference>
<evidence type="ECO:0000313" key="10">
    <source>
        <dbReference type="EMBL" id="SJZ95799.1"/>
    </source>
</evidence>
<reference evidence="11" key="1">
    <citation type="submission" date="2017-02" db="EMBL/GenBank/DDBJ databases">
        <authorList>
            <person name="Varghese N."/>
            <person name="Submissions S."/>
        </authorList>
    </citation>
    <scope>NUCLEOTIDE SEQUENCE [LARGE SCALE GENOMIC DNA]</scope>
    <source>
        <strain evidence="11">DSM 16521</strain>
    </source>
</reference>
<dbReference type="InterPro" id="IPR015421">
    <property type="entry name" value="PyrdxlP-dep_Trfase_major"/>
</dbReference>
<evidence type="ECO:0000256" key="3">
    <source>
        <dbReference type="ARBA" id="ARBA00022679"/>
    </source>
</evidence>
<evidence type="ECO:0000256" key="1">
    <source>
        <dbReference type="ARBA" id="ARBA00001933"/>
    </source>
</evidence>
<comment type="catalytic activity">
    <reaction evidence="8">
        <text>L-seryl-tRNA(Sec) + selenophosphate + H(+) = L-selenocysteinyl-tRNA(Sec) + phosphate</text>
        <dbReference type="Rhea" id="RHEA:22728"/>
        <dbReference type="Rhea" id="RHEA-COMP:9742"/>
        <dbReference type="Rhea" id="RHEA-COMP:9743"/>
        <dbReference type="ChEBI" id="CHEBI:15378"/>
        <dbReference type="ChEBI" id="CHEBI:16144"/>
        <dbReference type="ChEBI" id="CHEBI:43474"/>
        <dbReference type="ChEBI" id="CHEBI:78533"/>
        <dbReference type="ChEBI" id="CHEBI:78573"/>
        <dbReference type="EC" id="2.9.1.1"/>
    </reaction>
</comment>
<dbReference type="Pfam" id="PF03841">
    <property type="entry name" value="SelA"/>
    <property type="match status" value="1"/>
</dbReference>
<dbReference type="Gene3D" id="3.40.640.10">
    <property type="entry name" value="Type I PLP-dependent aspartate aminotransferase-like (Major domain)"/>
    <property type="match status" value="1"/>
</dbReference>
<dbReference type="SUPFAM" id="SSF53383">
    <property type="entry name" value="PLP-dependent transferases"/>
    <property type="match status" value="1"/>
</dbReference>
<comment type="similarity">
    <text evidence="7 8">Belongs to the SelA family.</text>
</comment>
<dbReference type="Proteomes" id="UP000189933">
    <property type="component" value="Unassembled WGS sequence"/>
</dbReference>
<dbReference type="EMBL" id="FUXM01000014">
    <property type="protein sequence ID" value="SJZ95799.1"/>
    <property type="molecule type" value="Genomic_DNA"/>
</dbReference>
<sequence>MSVNEKMRHLPAVEKVMQAIKPAVKARFPREILVKKIQAVIEAYRQRIRNEELKAVPAIREICAEVEKALLRLSTPQLKPVVNATGVVLHTNLGRAPLSDRAVAAVTAVARGYCNLEMDLSTGKRGSRYSHVEELLCQITGAEAALVVNNNAAAVLLALSVLGAGKEVIISRSQLVEIGGSFRVPEVMAQSGCILKEVGATNKTKLSDYEQAIGPNTGLLLKVHTSNYRIVGFTQEVGLADLVELGKRYQLPVMEDLGSGFLVDLAARGIGDEPTVQASIAAGADVVTFSGDKLLGGPQAGIIVGKKSLLDKMKKHPLNRALRIDKMTVAALQATLLAYLEPEGVWQEIPTLRLLTLTADQIQDRAESLATSLRTVLHDKAEVQVVAEVSEVGGGAMPLTSLPTYAVRIKFVQRDCQLMAERLRQQDRPILVRIKDEGILLDLRTVLPGEEKMILSAFTSLMEGESR</sequence>
<dbReference type="EC" id="2.9.1.1" evidence="8"/>
<comment type="subcellular location">
    <subcellularLocation>
        <location evidence="8">Cytoplasm</location>
    </subcellularLocation>
</comment>
<dbReference type="UniPathway" id="UPA00906">
    <property type="reaction ID" value="UER00896"/>
</dbReference>
<dbReference type="AlphaFoldDB" id="A0A1T4PWG6"/>
<evidence type="ECO:0000256" key="7">
    <source>
        <dbReference type="ARBA" id="ARBA00044507"/>
    </source>
</evidence>
<dbReference type="InterPro" id="IPR018319">
    <property type="entry name" value="SelA-like"/>
</dbReference>
<evidence type="ECO:0000256" key="2">
    <source>
        <dbReference type="ARBA" id="ARBA00022490"/>
    </source>
</evidence>
<comment type="cofactor">
    <cofactor evidence="1 8 9">
        <name>pyridoxal 5'-phosphate</name>
        <dbReference type="ChEBI" id="CHEBI:597326"/>
    </cofactor>
</comment>
<dbReference type="GO" id="GO:0001717">
    <property type="term" value="P:conversion of seryl-tRNAsec to selenocys-tRNAsec"/>
    <property type="evidence" value="ECO:0007669"/>
    <property type="project" value="UniProtKB-UniRule"/>
</dbReference>
<dbReference type="NCBIfam" id="TIGR00474">
    <property type="entry name" value="selA"/>
    <property type="match status" value="1"/>
</dbReference>
<comment type="pathway">
    <text evidence="8">Aminoacyl-tRNA biosynthesis; selenocysteinyl-tRNA(Sec) biosynthesis; selenocysteinyl-tRNA(Sec) from L-seryl-tRNA(Sec) (bacterial route): step 1/1.</text>
</comment>
<protein>
    <recommendedName>
        <fullName evidence="8">L-seryl-tRNA(Sec) selenium transferase</fullName>
        <ecNumber evidence="8">2.9.1.1</ecNumber>
    </recommendedName>
    <alternativeName>
        <fullName evidence="8">Selenocysteine synthase</fullName>
        <shortName evidence="8">Sec synthase</shortName>
    </alternativeName>
    <alternativeName>
        <fullName evidence="8">Selenocysteinyl-tRNA(Sec) synthase</fullName>
    </alternativeName>
</protein>
<accession>A0A1T4PWG6</accession>
<name>A0A1T4PWG6_9FIRM</name>
<proteinExistence type="inferred from homology"/>
<evidence type="ECO:0000256" key="4">
    <source>
        <dbReference type="ARBA" id="ARBA00022898"/>
    </source>
</evidence>
<keyword evidence="4 8" id="KW-0663">Pyridoxal phosphate</keyword>
<keyword evidence="11" id="KW-1185">Reference proteome</keyword>